<accession>A0A1M6XJD0</accession>
<dbReference type="Proteomes" id="UP000184363">
    <property type="component" value="Unassembled WGS sequence"/>
</dbReference>
<keyword evidence="2" id="KW-1185">Reference proteome</keyword>
<gene>
    <name evidence="1" type="ORF">SAMN05443637_11733</name>
</gene>
<organism evidence="1 2">
    <name type="scientific">Pseudonocardia thermophila</name>
    <dbReference type="NCBI Taxonomy" id="1848"/>
    <lineage>
        <taxon>Bacteria</taxon>
        <taxon>Bacillati</taxon>
        <taxon>Actinomycetota</taxon>
        <taxon>Actinomycetes</taxon>
        <taxon>Pseudonocardiales</taxon>
        <taxon>Pseudonocardiaceae</taxon>
        <taxon>Pseudonocardia</taxon>
    </lineage>
</organism>
<dbReference type="RefSeq" id="WP_073458856.1">
    <property type="nucleotide sequence ID" value="NZ_CALGVN010000050.1"/>
</dbReference>
<evidence type="ECO:0008006" key="3">
    <source>
        <dbReference type="Google" id="ProtNLM"/>
    </source>
</evidence>
<name>A0A1M6XJD0_PSETH</name>
<dbReference type="InterPro" id="IPR011008">
    <property type="entry name" value="Dimeric_a/b-barrel"/>
</dbReference>
<dbReference type="EMBL" id="FRAP01000017">
    <property type="protein sequence ID" value="SHL06016.1"/>
    <property type="molecule type" value="Genomic_DNA"/>
</dbReference>
<proteinExistence type="predicted"/>
<dbReference type="OrthoDB" id="5192004at2"/>
<reference evidence="1 2" key="1">
    <citation type="submission" date="2016-11" db="EMBL/GenBank/DDBJ databases">
        <authorList>
            <person name="Jaros S."/>
            <person name="Januszkiewicz K."/>
            <person name="Wedrychowicz H."/>
        </authorList>
    </citation>
    <scope>NUCLEOTIDE SEQUENCE [LARGE SCALE GENOMIC DNA]</scope>
    <source>
        <strain evidence="1 2">DSM 43832</strain>
    </source>
</reference>
<dbReference type="STRING" id="1848.SAMN05443637_11733"/>
<dbReference type="AlphaFoldDB" id="A0A1M6XJD0"/>
<sequence length="107" mass="12141">MHYLNTTRHLAQPPSDELLAQLVSELQEKIVPSASSLAGMRSIAWMISHDRRTLQAFSGWDSHEMVLAAEKSPQHVTNSARINELLGGLASPQEHHYYRLLGEYRFD</sequence>
<evidence type="ECO:0000313" key="1">
    <source>
        <dbReference type="EMBL" id="SHL06016.1"/>
    </source>
</evidence>
<dbReference type="SUPFAM" id="SSF54909">
    <property type="entry name" value="Dimeric alpha+beta barrel"/>
    <property type="match status" value="1"/>
</dbReference>
<protein>
    <recommendedName>
        <fullName evidence="3">Antibiotic biosynthesis monooxygenase</fullName>
    </recommendedName>
</protein>
<evidence type="ECO:0000313" key="2">
    <source>
        <dbReference type="Proteomes" id="UP000184363"/>
    </source>
</evidence>